<dbReference type="PANTHER" id="PTHR31918">
    <property type="entry name" value="TRANSMEMBRANE PROTEIN 181"/>
    <property type="match status" value="1"/>
</dbReference>
<dbReference type="EMBL" id="JAPFFF010000003">
    <property type="protein sequence ID" value="KAK8894322.1"/>
    <property type="molecule type" value="Genomic_DNA"/>
</dbReference>
<feature type="transmembrane region" description="Helical" evidence="1">
    <location>
        <begin position="23"/>
        <end position="43"/>
    </location>
</feature>
<accession>A0ABR2KT64</accession>
<feature type="transmembrane region" description="Helical" evidence="1">
    <location>
        <begin position="345"/>
        <end position="368"/>
    </location>
</feature>
<evidence type="ECO:0008006" key="4">
    <source>
        <dbReference type="Google" id="ProtNLM"/>
    </source>
</evidence>
<gene>
    <name evidence="2" type="ORF">M9Y10_022757</name>
</gene>
<comment type="caution">
    <text evidence="2">The sequence shown here is derived from an EMBL/GenBank/DDBJ whole genome shotgun (WGS) entry which is preliminary data.</text>
</comment>
<protein>
    <recommendedName>
        <fullName evidence="4">Intimal thickness related receptor IRP domain-containing protein</fullName>
    </recommendedName>
</protein>
<feature type="transmembrane region" description="Helical" evidence="1">
    <location>
        <begin position="374"/>
        <end position="401"/>
    </location>
</feature>
<dbReference type="PANTHER" id="PTHR31918:SF1">
    <property type="entry name" value="TRANSMEMBRANE PROTEIN 181"/>
    <property type="match status" value="1"/>
</dbReference>
<organism evidence="2 3">
    <name type="scientific">Tritrichomonas musculus</name>
    <dbReference type="NCBI Taxonomy" id="1915356"/>
    <lineage>
        <taxon>Eukaryota</taxon>
        <taxon>Metamonada</taxon>
        <taxon>Parabasalia</taxon>
        <taxon>Tritrichomonadida</taxon>
        <taxon>Tritrichomonadidae</taxon>
        <taxon>Tritrichomonas</taxon>
    </lineage>
</organism>
<keyword evidence="1" id="KW-0472">Membrane</keyword>
<feature type="transmembrane region" description="Helical" evidence="1">
    <location>
        <begin position="211"/>
        <end position="229"/>
    </location>
</feature>
<keyword evidence="1" id="KW-1133">Transmembrane helix</keyword>
<sequence>MRTILPDDHTISTKLDIMGNFGALVRFLLMVLGLLFSLIISFAPPNTQSRQIKLKSIDYGEKVIMSEPAFIHGFSSLSSFFILRVIPYINIEETGSYDFNINLTIQFYDKEDHLQSIYTKNQSITTLCDAEKDVCQPYVIYESSWVSFSSVAVSIFAQSKITASYSLDFTSQLPIIAFISFVFISIITLVTSIVLFFVVPRRLKPSSPDHWATFYLGLFIFFVDGPWIILKYYTPSVASQLFDLAPEMFHIAFLVTITFLVSSRSIELSHAIFSSWIVRIVIISFQIILIVVQFVVTKLMPLCTLSVYIQKSSLKIPIIAVSIIFHMIILSLLLWGIFSLQIERVFVLVITAFSFIILELIYIARLYIRIWIPFNAIGASFAADVFYILMANIITIFFLVVNMPFQKTLENQNQEIEDPIIDNAAPIDM</sequence>
<evidence type="ECO:0000313" key="2">
    <source>
        <dbReference type="EMBL" id="KAK8894322.1"/>
    </source>
</evidence>
<feature type="transmembrane region" description="Helical" evidence="1">
    <location>
        <begin position="316"/>
        <end position="338"/>
    </location>
</feature>
<feature type="transmembrane region" description="Helical" evidence="1">
    <location>
        <begin position="241"/>
        <end position="261"/>
    </location>
</feature>
<feature type="transmembrane region" description="Helical" evidence="1">
    <location>
        <begin position="175"/>
        <end position="199"/>
    </location>
</feature>
<dbReference type="InterPro" id="IPR040416">
    <property type="entry name" value="TMEM181"/>
</dbReference>
<reference evidence="2 3" key="1">
    <citation type="submission" date="2024-04" db="EMBL/GenBank/DDBJ databases">
        <title>Tritrichomonas musculus Genome.</title>
        <authorList>
            <person name="Alves-Ferreira E."/>
            <person name="Grigg M."/>
            <person name="Lorenzi H."/>
            <person name="Galac M."/>
        </authorList>
    </citation>
    <scope>NUCLEOTIDE SEQUENCE [LARGE SCALE GENOMIC DNA]</scope>
    <source>
        <strain evidence="2 3">EAF2021</strain>
    </source>
</reference>
<keyword evidence="1" id="KW-0812">Transmembrane</keyword>
<evidence type="ECO:0000313" key="3">
    <source>
        <dbReference type="Proteomes" id="UP001470230"/>
    </source>
</evidence>
<evidence type="ECO:0000256" key="1">
    <source>
        <dbReference type="SAM" id="Phobius"/>
    </source>
</evidence>
<proteinExistence type="predicted"/>
<name>A0ABR2KT64_9EUKA</name>
<feature type="transmembrane region" description="Helical" evidence="1">
    <location>
        <begin position="273"/>
        <end position="296"/>
    </location>
</feature>
<keyword evidence="3" id="KW-1185">Reference proteome</keyword>
<dbReference type="Proteomes" id="UP001470230">
    <property type="component" value="Unassembled WGS sequence"/>
</dbReference>